<evidence type="ECO:0000259" key="7">
    <source>
        <dbReference type="PROSITE" id="PS51900"/>
    </source>
</evidence>
<dbReference type="GO" id="GO:0015074">
    <property type="term" value="P:DNA integration"/>
    <property type="evidence" value="ECO:0007669"/>
    <property type="project" value="UniProtKB-KW"/>
</dbReference>
<dbReference type="PROSITE" id="PS51900">
    <property type="entry name" value="CB"/>
    <property type="match status" value="1"/>
</dbReference>
<dbReference type="AlphaFoldDB" id="A0A0G0HGI1"/>
<gene>
    <name evidence="8" type="ORF">US58_C0001G0001</name>
</gene>
<dbReference type="Pfam" id="PF00589">
    <property type="entry name" value="Phage_integrase"/>
    <property type="match status" value="1"/>
</dbReference>
<reference evidence="8 9" key="1">
    <citation type="journal article" date="2015" name="Nature">
        <title>rRNA introns, odd ribosomes, and small enigmatic genomes across a large radiation of phyla.</title>
        <authorList>
            <person name="Brown C.T."/>
            <person name="Hug L.A."/>
            <person name="Thomas B.C."/>
            <person name="Sharon I."/>
            <person name="Castelle C.J."/>
            <person name="Singh A."/>
            <person name="Wilkins M.J."/>
            <person name="Williams K.H."/>
            <person name="Banfield J.F."/>
        </authorList>
    </citation>
    <scope>NUCLEOTIDE SEQUENCE [LARGE SCALE GENOMIC DNA]</scope>
</reference>
<dbReference type="PANTHER" id="PTHR30349">
    <property type="entry name" value="PHAGE INTEGRASE-RELATED"/>
    <property type="match status" value="1"/>
</dbReference>
<comment type="caution">
    <text evidence="8">The sequence shown here is derived from an EMBL/GenBank/DDBJ whole genome shotgun (WGS) entry which is preliminary data.</text>
</comment>
<keyword evidence="4" id="KW-0233">DNA recombination</keyword>
<feature type="domain" description="Tyr recombinase" evidence="6">
    <location>
        <begin position="117"/>
        <end position="289"/>
    </location>
</feature>
<proteinExistence type="inferred from homology"/>
<evidence type="ECO:0000256" key="4">
    <source>
        <dbReference type="ARBA" id="ARBA00023172"/>
    </source>
</evidence>
<dbReference type="InterPro" id="IPR013762">
    <property type="entry name" value="Integrase-like_cat_sf"/>
</dbReference>
<dbReference type="STRING" id="1619036.US58_C0001G0001"/>
<dbReference type="PROSITE" id="PS51898">
    <property type="entry name" value="TYR_RECOMBINASE"/>
    <property type="match status" value="1"/>
</dbReference>
<dbReference type="EMBL" id="LBTN01000001">
    <property type="protein sequence ID" value="KKQ41327.1"/>
    <property type="molecule type" value="Genomic_DNA"/>
</dbReference>
<evidence type="ECO:0000313" key="8">
    <source>
        <dbReference type="EMBL" id="KKQ41327.1"/>
    </source>
</evidence>
<dbReference type="InterPro" id="IPR004107">
    <property type="entry name" value="Integrase_SAM-like_N"/>
</dbReference>
<dbReference type="GO" id="GO:0003677">
    <property type="term" value="F:DNA binding"/>
    <property type="evidence" value="ECO:0007669"/>
    <property type="project" value="UniProtKB-UniRule"/>
</dbReference>
<evidence type="ECO:0000256" key="2">
    <source>
        <dbReference type="ARBA" id="ARBA00022908"/>
    </source>
</evidence>
<comment type="similarity">
    <text evidence="1">Belongs to the 'phage' integrase family.</text>
</comment>
<dbReference type="SUPFAM" id="SSF56349">
    <property type="entry name" value="DNA breaking-rejoining enzymes"/>
    <property type="match status" value="1"/>
</dbReference>
<accession>A0A0G0HGI1</accession>
<evidence type="ECO:0000256" key="1">
    <source>
        <dbReference type="ARBA" id="ARBA00008857"/>
    </source>
</evidence>
<dbReference type="GO" id="GO:0006310">
    <property type="term" value="P:DNA recombination"/>
    <property type="evidence" value="ECO:0007669"/>
    <property type="project" value="UniProtKB-KW"/>
</dbReference>
<evidence type="ECO:0000256" key="5">
    <source>
        <dbReference type="PROSITE-ProRule" id="PRU01248"/>
    </source>
</evidence>
<dbReference type="Gene3D" id="1.10.150.130">
    <property type="match status" value="1"/>
</dbReference>
<dbReference type="InterPro" id="IPR002104">
    <property type="entry name" value="Integrase_catalytic"/>
</dbReference>
<evidence type="ECO:0000256" key="3">
    <source>
        <dbReference type="ARBA" id="ARBA00023125"/>
    </source>
</evidence>
<dbReference type="NCBIfam" id="NF040815">
    <property type="entry name" value="recomb_XerA_Arch"/>
    <property type="match status" value="1"/>
</dbReference>
<evidence type="ECO:0000259" key="6">
    <source>
        <dbReference type="PROSITE" id="PS51898"/>
    </source>
</evidence>
<feature type="domain" description="Core-binding (CB)" evidence="7">
    <location>
        <begin position="21"/>
        <end position="101"/>
    </location>
</feature>
<keyword evidence="3 5" id="KW-0238">DNA-binding</keyword>
<sequence length="293" mass="33723">MWISRGIGKGGMDEFILPVFMGNDNIFASLVRELRIRNYSRNTIEAYLHYNDEFLRFCLKDPKEITTEDIKNYLDYLAQDKSASTVSVAYNAIHFFYGEIWKRSFFLNIHQPKKAKYLPAVLSKQEVNKIIEVTKNLKHNCIISLLYGTGARVSELTHIRMKDIDLDRMMLHIFQGKGKKDRMVMLPRKLKNILTIQASLKTSGDFLFTNGRGNRLTETTIQKIVAMAAEKAEIRKNVSPHTLRHSFATHLLENGTDIRYIQELLGHAKLQTTQIYTHVANSNLESIKSPLDS</sequence>
<dbReference type="PANTHER" id="PTHR30349:SF64">
    <property type="entry name" value="PROPHAGE INTEGRASE INTD-RELATED"/>
    <property type="match status" value="1"/>
</dbReference>
<dbReference type="InterPro" id="IPR044068">
    <property type="entry name" value="CB"/>
</dbReference>
<name>A0A0G0HGI1_9BACT</name>
<dbReference type="InterPro" id="IPR010998">
    <property type="entry name" value="Integrase_recombinase_N"/>
</dbReference>
<evidence type="ECO:0000313" key="9">
    <source>
        <dbReference type="Proteomes" id="UP000034333"/>
    </source>
</evidence>
<dbReference type="Gene3D" id="1.10.443.10">
    <property type="entry name" value="Intergrase catalytic core"/>
    <property type="match status" value="1"/>
</dbReference>
<organism evidence="8 9">
    <name type="scientific">Candidatus Magasanikbacteria bacterium GW2011_GWA2_37_8</name>
    <dbReference type="NCBI Taxonomy" id="1619036"/>
    <lineage>
        <taxon>Bacteria</taxon>
        <taxon>Candidatus Magasanikiibacteriota</taxon>
    </lineage>
</organism>
<keyword evidence="2" id="KW-0229">DNA integration</keyword>
<protein>
    <submittedName>
        <fullName evidence="8">Phage integrase family protein</fullName>
    </submittedName>
</protein>
<dbReference type="InterPro" id="IPR050090">
    <property type="entry name" value="Tyrosine_recombinase_XerCD"/>
</dbReference>
<dbReference type="Proteomes" id="UP000034333">
    <property type="component" value="Unassembled WGS sequence"/>
</dbReference>
<dbReference type="InterPro" id="IPR011010">
    <property type="entry name" value="DNA_brk_join_enz"/>
</dbReference>
<dbReference type="Pfam" id="PF13495">
    <property type="entry name" value="Phage_int_SAM_4"/>
    <property type="match status" value="1"/>
</dbReference>